<evidence type="ECO:0000256" key="4">
    <source>
        <dbReference type="ARBA" id="ARBA00023295"/>
    </source>
</evidence>
<sequence>MRVPRKIGYAAGALAVGLLTVGFYSESGGAAMSEKKIEEIQFQNATVHDPSIVKEEDTFYVIGSHIDGAKSNDLINWENYTNGYTTPGNTIYGDLSSNLAESFAWAGENDADSRGGFAVWAPEIIWNEHYVHDDGSRGAYMMYYSVSSTYIRSAIGYAVSKDMAGPFEYVDTIMYSGFHENDAYDANSNVNKNWENTNIPDLINDGVFEEPNPEWFTDNGGYNYRLFTNSIDANLFFDESGSLWMTYGSWAGGIYILEVDPETGQPIHPGEDGTTEDGRMIDRYFGTKLAGGYGHSIEGPYVYYDKEQNYYYLFTTYGGLSSTGGYQMRVFRSESPNGPYVDGSGQAAVFPESLDDGTVRNKVGSRDHEGIGNKLMGNFQYNEDDSSSGYLSPGHNSIYVDSKTNDRFVVFHTRFPDSGEMHQLRVHQFFMNKEGWPVVSPYRHAGEIEESVGRQELIGDYQLIEHGTDLTAEINRPLQVTLEKNNKVSGDRVGSWKRVGHNRAEVKLEGTTYEGVFLTQYNPNEAAYVHTFTLTSKDGEALWGTKLN</sequence>
<keyword evidence="3 5" id="KW-0378">Hydrolase</keyword>
<proteinExistence type="inferred from homology"/>
<evidence type="ECO:0000256" key="1">
    <source>
        <dbReference type="ARBA" id="ARBA00004834"/>
    </source>
</evidence>
<protein>
    <submittedName>
        <fullName evidence="7">Glycoside hydrolase family 43 protein</fullName>
    </submittedName>
</protein>
<accession>A0ABU9VDE8</accession>
<comment type="caution">
    <text evidence="7">The sequence shown here is derived from an EMBL/GenBank/DDBJ whole genome shotgun (WGS) entry which is preliminary data.</text>
</comment>
<evidence type="ECO:0000256" key="5">
    <source>
        <dbReference type="RuleBase" id="RU361187"/>
    </source>
</evidence>
<dbReference type="Proteomes" id="UP001418796">
    <property type="component" value="Unassembled WGS sequence"/>
</dbReference>
<dbReference type="EMBL" id="JBCITK010000001">
    <property type="protein sequence ID" value="MEN0641929.1"/>
    <property type="molecule type" value="Genomic_DNA"/>
</dbReference>
<keyword evidence="8" id="KW-1185">Reference proteome</keyword>
<dbReference type="Gene3D" id="2.115.10.20">
    <property type="entry name" value="Glycosyl hydrolase domain, family 43"/>
    <property type="match status" value="1"/>
</dbReference>
<dbReference type="Pfam" id="PF04616">
    <property type="entry name" value="Glyco_hydro_43"/>
    <property type="match status" value="1"/>
</dbReference>
<dbReference type="InterPro" id="IPR050727">
    <property type="entry name" value="GH43_arabinanases"/>
</dbReference>
<organism evidence="7 8">
    <name type="scientific">Alkalicoccobacillus gibsonii</name>
    <dbReference type="NCBI Taxonomy" id="79881"/>
    <lineage>
        <taxon>Bacteria</taxon>
        <taxon>Bacillati</taxon>
        <taxon>Bacillota</taxon>
        <taxon>Bacilli</taxon>
        <taxon>Bacillales</taxon>
        <taxon>Bacillaceae</taxon>
        <taxon>Alkalicoccobacillus</taxon>
    </lineage>
</organism>
<evidence type="ECO:0000313" key="8">
    <source>
        <dbReference type="Proteomes" id="UP001418796"/>
    </source>
</evidence>
<dbReference type="PANTHER" id="PTHR43301:SF3">
    <property type="entry name" value="ARABINAN ENDO-1,5-ALPHA-L-ARABINOSIDASE A-RELATED"/>
    <property type="match status" value="1"/>
</dbReference>
<dbReference type="InterPro" id="IPR032291">
    <property type="entry name" value="Abn2_C"/>
</dbReference>
<comment type="pathway">
    <text evidence="1">Glycan metabolism; L-arabinan degradation.</text>
</comment>
<dbReference type="GO" id="GO:0016787">
    <property type="term" value="F:hydrolase activity"/>
    <property type="evidence" value="ECO:0007669"/>
    <property type="project" value="UniProtKB-KW"/>
</dbReference>
<dbReference type="Gene3D" id="2.40.128.10">
    <property type="match status" value="1"/>
</dbReference>
<keyword evidence="4 5" id="KW-0326">Glycosidase</keyword>
<comment type="similarity">
    <text evidence="2 5">Belongs to the glycosyl hydrolase 43 family.</text>
</comment>
<dbReference type="RefSeq" id="WP_343129098.1">
    <property type="nucleotide sequence ID" value="NZ_JBCITK010000001.1"/>
</dbReference>
<gene>
    <name evidence="7" type="ORF">MKY91_01985</name>
</gene>
<dbReference type="SUPFAM" id="SSF75005">
    <property type="entry name" value="Arabinanase/levansucrase/invertase"/>
    <property type="match status" value="1"/>
</dbReference>
<dbReference type="Pfam" id="PF16369">
    <property type="entry name" value="GH43_C"/>
    <property type="match status" value="1"/>
</dbReference>
<evidence type="ECO:0000259" key="6">
    <source>
        <dbReference type="Pfam" id="PF16369"/>
    </source>
</evidence>
<evidence type="ECO:0000256" key="3">
    <source>
        <dbReference type="ARBA" id="ARBA00022801"/>
    </source>
</evidence>
<dbReference type="PANTHER" id="PTHR43301">
    <property type="entry name" value="ARABINAN ENDO-1,5-ALPHA-L-ARABINOSIDASE"/>
    <property type="match status" value="1"/>
</dbReference>
<name>A0ABU9VDE8_9BACI</name>
<reference evidence="7 8" key="1">
    <citation type="submission" date="2024-03" db="EMBL/GenBank/DDBJ databases">
        <title>Bacilli Hybrid Assemblies.</title>
        <authorList>
            <person name="Kovac J."/>
        </authorList>
    </citation>
    <scope>NUCLEOTIDE SEQUENCE [LARGE SCALE GENOMIC DNA]</scope>
    <source>
        <strain evidence="7 8">FSL R7-0666</strain>
    </source>
</reference>
<dbReference type="InterPro" id="IPR023296">
    <property type="entry name" value="Glyco_hydro_beta-prop_sf"/>
</dbReference>
<feature type="domain" description="Extracellular endo-alpha-(1-&gt;5)-L-arabinanase C-terminal" evidence="6">
    <location>
        <begin position="441"/>
        <end position="544"/>
    </location>
</feature>
<dbReference type="InterPro" id="IPR006710">
    <property type="entry name" value="Glyco_hydro_43"/>
</dbReference>
<evidence type="ECO:0000256" key="2">
    <source>
        <dbReference type="ARBA" id="ARBA00009865"/>
    </source>
</evidence>
<evidence type="ECO:0000313" key="7">
    <source>
        <dbReference type="EMBL" id="MEN0641929.1"/>
    </source>
</evidence>